<dbReference type="SUPFAM" id="SSF46458">
    <property type="entry name" value="Globin-like"/>
    <property type="match status" value="1"/>
</dbReference>
<evidence type="ECO:0000256" key="2">
    <source>
        <dbReference type="ARBA" id="ARBA00022617"/>
    </source>
</evidence>
<dbReference type="InterPro" id="IPR009050">
    <property type="entry name" value="Globin-like_sf"/>
</dbReference>
<evidence type="ECO:0000256" key="1">
    <source>
        <dbReference type="ARBA" id="ARBA00022448"/>
    </source>
</evidence>
<keyword evidence="3 6" id="KW-0561">Oxygen transport</keyword>
<dbReference type="PROSITE" id="PS01033">
    <property type="entry name" value="GLOBIN"/>
    <property type="match status" value="1"/>
</dbReference>
<dbReference type="GO" id="GO:0019825">
    <property type="term" value="F:oxygen binding"/>
    <property type="evidence" value="ECO:0007669"/>
    <property type="project" value="UniProtKB-UniRule"/>
</dbReference>
<dbReference type="InterPro" id="IPR014610">
    <property type="entry name" value="Haemoglobin_extracell"/>
</dbReference>
<dbReference type="InterPro" id="IPR012292">
    <property type="entry name" value="Globin/Proto"/>
</dbReference>
<dbReference type="GO" id="GO:0005506">
    <property type="term" value="F:iron ion binding"/>
    <property type="evidence" value="ECO:0007669"/>
    <property type="project" value="UniProtKB-UniRule"/>
</dbReference>
<feature type="disulfide bond" evidence="8">
    <location>
        <begin position="9"/>
        <end position="138"/>
    </location>
</feature>
<protein>
    <recommendedName>
        <fullName evidence="6">Extracellular globin</fullName>
    </recommendedName>
</protein>
<keyword evidence="8" id="KW-1015">Disulfide bond</keyword>
<feature type="binding site" description="proximal binding residue" evidence="7">
    <location>
        <position position="101"/>
    </location>
    <ligand>
        <name>heme b</name>
        <dbReference type="ChEBI" id="CHEBI:60344"/>
    </ligand>
    <ligandPart>
        <name>Fe</name>
        <dbReference type="ChEBI" id="CHEBI:18248"/>
    </ligandPart>
</feature>
<evidence type="ECO:0000256" key="3">
    <source>
        <dbReference type="ARBA" id="ARBA00022621"/>
    </source>
</evidence>
<evidence type="ECO:0000256" key="6">
    <source>
        <dbReference type="PIRNR" id="PIRNR036517"/>
    </source>
</evidence>
<keyword evidence="2 6" id="KW-0349">Heme</keyword>
<evidence type="ECO:0000259" key="10">
    <source>
        <dbReference type="PROSITE" id="PS01033"/>
    </source>
</evidence>
<evidence type="ECO:0000256" key="8">
    <source>
        <dbReference type="PIRSR" id="PIRSR036517-2"/>
    </source>
</evidence>
<evidence type="ECO:0000256" key="9">
    <source>
        <dbReference type="RuleBase" id="RU000356"/>
    </source>
</evidence>
<dbReference type="GO" id="GO:0005576">
    <property type="term" value="C:extracellular region"/>
    <property type="evidence" value="ECO:0007669"/>
    <property type="project" value="UniProtKB-UniRule"/>
</dbReference>
<sequence length="148" mass="15990">MTVTLAQECGMLQRIKVKQQWASAYGAAAAREDFGEAIWKAVFAQSPESVSLFTRVNGANPKSPEFKAHVARVNGALDMSISLLDNPATLSAALSHLNSAHKDRAIPSNYYDVFIDSLHAVVPAALGRCFDRAAWNACSSVIIEGIRQ</sequence>
<keyword evidence="4 6" id="KW-0479">Metal-binding</keyword>
<dbReference type="PIRSF" id="PIRSF036517">
    <property type="entry name" value="Ext_hemo"/>
    <property type="match status" value="1"/>
</dbReference>
<accession>A0A0S2MLN1</accession>
<keyword evidence="1 6" id="KW-0813">Transport</keyword>
<dbReference type="Pfam" id="PF00042">
    <property type="entry name" value="Globin"/>
    <property type="match status" value="1"/>
</dbReference>
<feature type="domain" description="Globin" evidence="10">
    <location>
        <begin position="8"/>
        <end position="148"/>
    </location>
</feature>
<dbReference type="EMBL" id="KT166963">
    <property type="protein sequence ID" value="ALO75574.1"/>
    <property type="molecule type" value="mRNA"/>
</dbReference>
<proteinExistence type="evidence at transcript level"/>
<evidence type="ECO:0000256" key="7">
    <source>
        <dbReference type="PIRSR" id="PIRSR036517-1"/>
    </source>
</evidence>
<dbReference type="Gene3D" id="1.10.490.10">
    <property type="entry name" value="Globins"/>
    <property type="match status" value="1"/>
</dbReference>
<dbReference type="InterPro" id="IPR000971">
    <property type="entry name" value="Globin"/>
</dbReference>
<dbReference type="GO" id="GO:0020037">
    <property type="term" value="F:heme binding"/>
    <property type="evidence" value="ECO:0007669"/>
    <property type="project" value="UniProtKB-UniRule"/>
</dbReference>
<evidence type="ECO:0000313" key="11">
    <source>
        <dbReference type="EMBL" id="ALO75574.1"/>
    </source>
</evidence>
<dbReference type="AlphaFoldDB" id="A0A0S2MLN1"/>
<keyword evidence="5 6" id="KW-0408">Iron</keyword>
<dbReference type="GO" id="GO:0005833">
    <property type="term" value="C:hemoglobin complex"/>
    <property type="evidence" value="ECO:0007669"/>
    <property type="project" value="UniProtKB-UniRule"/>
</dbReference>
<reference evidence="11" key="1">
    <citation type="submission" date="2015-06" db="EMBL/GenBank/DDBJ databases">
        <title>Evolution of Sulfur Binding in Hemoglobin in Siboglinidae (Annelida) with Special Reference to Bone Eating Worms, Osedax.</title>
        <authorList>
            <person name="Waits D.S."/>
            <person name="Santos S.R."/>
            <person name="Thornhill D.J."/>
            <person name="Li Y."/>
            <person name="Halanych K.M."/>
        </authorList>
    </citation>
    <scope>NUCLEOTIDE SEQUENCE</scope>
</reference>
<evidence type="ECO:0000256" key="5">
    <source>
        <dbReference type="ARBA" id="ARBA00023004"/>
    </source>
</evidence>
<dbReference type="InterPro" id="IPR044399">
    <property type="entry name" value="Mb-like_M"/>
</dbReference>
<dbReference type="GO" id="GO:0005344">
    <property type="term" value="F:oxygen carrier activity"/>
    <property type="evidence" value="ECO:0007669"/>
    <property type="project" value="UniProtKB-UniRule"/>
</dbReference>
<name>A0A0S2MLN1_OSEMU</name>
<comment type="similarity">
    <text evidence="6 9">Belongs to the globin family.</text>
</comment>
<dbReference type="CDD" id="cd01040">
    <property type="entry name" value="Mb-like"/>
    <property type="match status" value="1"/>
</dbReference>
<evidence type="ECO:0000256" key="4">
    <source>
        <dbReference type="ARBA" id="ARBA00022723"/>
    </source>
</evidence>
<organism evidence="11">
    <name type="scientific">Osedax mucofloris</name>
    <name type="common">Bone-eating snot-flower worm</name>
    <name type="synonym">Zombie worm</name>
    <dbReference type="NCBI Taxonomy" id="326170"/>
    <lineage>
        <taxon>Eukaryota</taxon>
        <taxon>Metazoa</taxon>
        <taxon>Spiralia</taxon>
        <taxon>Lophotrochozoa</taxon>
        <taxon>Annelida</taxon>
        <taxon>Polychaeta</taxon>
        <taxon>Sedentaria</taxon>
        <taxon>Canalipalpata</taxon>
        <taxon>Sabellida</taxon>
        <taxon>Siboglinidae</taxon>
        <taxon>Osedax</taxon>
    </lineage>
</organism>